<evidence type="ECO:0000313" key="2">
    <source>
        <dbReference type="Proteomes" id="UP000744676"/>
    </source>
</evidence>
<organism evidence="1 2">
    <name type="scientific">Geotrichum galactomycetum</name>
    <dbReference type="NCBI Taxonomy" id="27317"/>
    <lineage>
        <taxon>Eukaryota</taxon>
        <taxon>Fungi</taxon>
        <taxon>Dikarya</taxon>
        <taxon>Ascomycota</taxon>
        <taxon>Saccharomycotina</taxon>
        <taxon>Dipodascomycetes</taxon>
        <taxon>Dipodascales</taxon>
        <taxon>Dipodascaceae</taxon>
        <taxon>Geotrichum</taxon>
    </lineage>
</organism>
<sequence length="756" mass="83458">MIPLRFLLVSLLVLFKQCCAEQLIKSSALLSCVENSQFTASNFDVTIFRSNGSLSFEVSAISTLNGYYDAEVTIIVYGISIITKKLSLCDLSSQQLCPMSPGHFDVPLSSQTLGDDIMNQIPGIAYQMPDLDGVVRVTVYPQSNSTTSTSAVACVEATLSNGKTVSTKYVAWPIAAITFAGLLTSSAVWLFGHVSTSAHIASNIVSLFVYFQGLAIISMMAVDRLPPMAAAWGQNYMWTVGLISIPFMQNIFNWYVQATGGSVTDILPNASVMSISVQRFKRSLTTALDFSGIMETYFTPNPKLTASPYSLTHDLVYTLGYSAPAQLVKRATNATAAPAETTNEALDDYSATTLVLRGIQRVAYLANIEITSLFMTGFIFFLILCVFTVIIFVLAKIVLELLVKAGAVQPTSFIEYRNGWRTVIKGVFYRLALLSFPQLTVLCLWELTKHDSPAIVILAVLTYIIIAALLGFGAYKTISLARQSMAIHKNPAYILYSDSDILNRWGFLYVQFRASAYFFIVPLIIYIFVKGLFIAFGQNAGKVQGVLVFVTELIYLVIISYFKPYMDKSTNGFNIAISAINFINALFFLFFSAIFGLPSYVAGIMGVVFFILNAIFSLVLLIMVIVSCVWALFSKNPETRYQPMRDDRESFIPNNGGDKSAATELDALGMSARDGHETTYPINDDEESIIEQAKSRLSSRNDLNSMLPNERLTRNDGYTLNNRSSRTLLNPNDSSSSLSDVVGQEYKGNWQSRNNF</sequence>
<proteinExistence type="predicted"/>
<name>A0ACB6V2V4_9ASCO</name>
<keyword evidence="2" id="KW-1185">Reference proteome</keyword>
<comment type="caution">
    <text evidence="1">The sequence shown here is derived from an EMBL/GenBank/DDBJ whole genome shotgun (WGS) entry which is preliminary data.</text>
</comment>
<protein>
    <submittedName>
        <fullName evidence="1">Uncharacterized protein</fullName>
    </submittedName>
</protein>
<evidence type="ECO:0000313" key="1">
    <source>
        <dbReference type="EMBL" id="KAF5096098.1"/>
    </source>
</evidence>
<gene>
    <name evidence="1" type="ORF">D0Z00_002888</name>
</gene>
<dbReference type="Proteomes" id="UP000744676">
    <property type="component" value="Unassembled WGS sequence"/>
</dbReference>
<dbReference type="EMBL" id="QVQA01000100">
    <property type="protein sequence ID" value="KAF5096098.1"/>
    <property type="molecule type" value="Genomic_DNA"/>
</dbReference>
<accession>A0ACB6V2V4</accession>
<reference evidence="1 2" key="1">
    <citation type="journal article" date="2020" name="Front. Microbiol.">
        <title>Phenotypic and Genetic Characterization of the Cheese Ripening Yeast Geotrichum candidum.</title>
        <authorList>
            <person name="Perkins V."/>
            <person name="Vignola S."/>
            <person name="Lessard M.H."/>
            <person name="Plante P.L."/>
            <person name="Corbeil J."/>
            <person name="Dugat-Bony E."/>
            <person name="Frenette M."/>
            <person name="Labrie S."/>
        </authorList>
    </citation>
    <scope>NUCLEOTIDE SEQUENCE [LARGE SCALE GENOMIC DNA]</scope>
    <source>
        <strain evidence="1 2">LMA-1147</strain>
    </source>
</reference>